<dbReference type="InterPro" id="IPR049012">
    <property type="entry name" value="Mutator_transp_dom"/>
</dbReference>
<evidence type="ECO:0000256" key="1">
    <source>
        <dbReference type="SAM" id="MobiDB-lite"/>
    </source>
</evidence>
<dbReference type="Proteomes" id="UP000694844">
    <property type="component" value="Chromosome 6"/>
</dbReference>
<feature type="region of interest" description="Disordered" evidence="1">
    <location>
        <begin position="267"/>
        <end position="293"/>
    </location>
</feature>
<evidence type="ECO:0000259" key="2">
    <source>
        <dbReference type="Pfam" id="PF20700"/>
    </source>
</evidence>
<dbReference type="AlphaFoldDB" id="A0A8B8AAJ6"/>
<name>A0A8B8AAJ6_CRAVI</name>
<gene>
    <name evidence="4" type="primary">LOC111100689</name>
</gene>
<dbReference type="OrthoDB" id="6122456at2759"/>
<dbReference type="GeneID" id="111100689"/>
<sequence length="293" mass="32576">MSKGLQEIFQALNPPAPSTTGLQHNVNKVGPNVSPDGSRGPEKRDRAHLKDIVEGCGYPRDTAIPVEGDGRGKKIISCTTRNKLCSKRSRGENRTEHPVECAATLPYQHPIGREDQAVEEICLEFLSDPEPTFISHITTDGDSTTFHGAERAMAEREQTVEALRDIRHLAQSQKKAADNAKFSIQMFPGRTAADSQATKRKFSVDFMKRCTAEYNQAIRSYQGDIEKLVNTLSFVIDTIIDCYSGRWGRTCAQHSLRAENETQAGYLKGMSNSLPDSKKQTGEHSYSKMKKVK</sequence>
<dbReference type="Pfam" id="PF20700">
    <property type="entry name" value="Mutator"/>
    <property type="match status" value="1"/>
</dbReference>
<feature type="region of interest" description="Disordered" evidence="1">
    <location>
        <begin position="12"/>
        <end position="45"/>
    </location>
</feature>
<organism evidence="3 4">
    <name type="scientific">Crassostrea virginica</name>
    <name type="common">Eastern oyster</name>
    <dbReference type="NCBI Taxonomy" id="6565"/>
    <lineage>
        <taxon>Eukaryota</taxon>
        <taxon>Metazoa</taxon>
        <taxon>Spiralia</taxon>
        <taxon>Lophotrochozoa</taxon>
        <taxon>Mollusca</taxon>
        <taxon>Bivalvia</taxon>
        <taxon>Autobranchia</taxon>
        <taxon>Pteriomorphia</taxon>
        <taxon>Ostreida</taxon>
        <taxon>Ostreoidea</taxon>
        <taxon>Ostreidae</taxon>
        <taxon>Crassostrea</taxon>
    </lineage>
</organism>
<protein>
    <submittedName>
        <fullName evidence="4">Uncharacterized protein LOC111100689</fullName>
    </submittedName>
</protein>
<feature type="domain" description="Mutator-like transposase" evidence="2">
    <location>
        <begin position="73"/>
        <end position="244"/>
    </location>
</feature>
<reference evidence="4" key="1">
    <citation type="submission" date="2025-08" db="UniProtKB">
        <authorList>
            <consortium name="RefSeq"/>
        </authorList>
    </citation>
    <scope>IDENTIFICATION</scope>
    <source>
        <tissue evidence="4">Whole sample</tissue>
    </source>
</reference>
<keyword evidence="3" id="KW-1185">Reference proteome</keyword>
<evidence type="ECO:0000313" key="4">
    <source>
        <dbReference type="RefSeq" id="XP_022288482.1"/>
    </source>
</evidence>
<dbReference type="RefSeq" id="XP_022288482.1">
    <property type="nucleotide sequence ID" value="XM_022432774.1"/>
</dbReference>
<accession>A0A8B8AAJ6</accession>
<evidence type="ECO:0000313" key="3">
    <source>
        <dbReference type="Proteomes" id="UP000694844"/>
    </source>
</evidence>
<dbReference type="KEGG" id="cvn:111100689"/>
<proteinExistence type="predicted"/>
<feature type="compositionally biased region" description="Basic and acidic residues" evidence="1">
    <location>
        <begin position="276"/>
        <end position="286"/>
    </location>
</feature>